<dbReference type="InterPro" id="IPR025665">
    <property type="entry name" value="Beta-barrel_OMP_2"/>
</dbReference>
<keyword evidence="1" id="KW-0732">Signal</keyword>
<name>A0A8E1UR22_9BACT</name>
<sequence length="234" mass="25753">MKRFAIAALAAVGLSLPASAQHYSHSRYYNESTGRLEYSYGRHDSGLGTGNMYYGFRIGPAFSTVNSDDPTLDGSDSQTGLTVGAVVGIPLSADIPLYLEPGLFYTEKGGKKDIINDMGEKKKMTYDLNYIEMPIVLKYIYSITDHFSVQPQFGGYLACGVGGKMKNYDERKAFSSFSDDAFQRFDGGLRVGCGVAYDLFYFDITYDIGLSNICHDTFDTSHNGCLSLNFGVNF</sequence>
<feature type="chain" id="PRO_5034759374" description="Outer membrane protein beta-barrel domain-containing protein" evidence="1">
    <location>
        <begin position="21"/>
        <end position="234"/>
    </location>
</feature>
<feature type="domain" description="Outer membrane protein beta-barrel" evidence="2">
    <location>
        <begin position="53"/>
        <end position="213"/>
    </location>
</feature>
<feature type="signal peptide" evidence="1">
    <location>
        <begin position="1"/>
        <end position="20"/>
    </location>
</feature>
<reference evidence="3 4" key="1">
    <citation type="submission" date="2015-06" db="EMBL/GenBank/DDBJ databases">
        <title>Prevotella sp. 109, sp. nov., a novel member of the family Prevotellaceae isolated from human faeces.</title>
        <authorList>
            <person name="Shkoporov A.N."/>
            <person name="Chaplin A.V."/>
            <person name="Kafarskaia L.I."/>
            <person name="Efimov B.A."/>
        </authorList>
    </citation>
    <scope>NUCLEOTIDE SEQUENCE [LARGE SCALE GENOMIC DNA]</scope>
    <source>
        <strain evidence="3 4">109</strain>
    </source>
</reference>
<keyword evidence="4" id="KW-1185">Reference proteome</keyword>
<dbReference type="Pfam" id="PF13568">
    <property type="entry name" value="OMP_b-brl_2"/>
    <property type="match status" value="1"/>
</dbReference>
<protein>
    <recommendedName>
        <fullName evidence="2">Outer membrane protein beta-barrel domain-containing protein</fullName>
    </recommendedName>
</protein>
<dbReference type="EMBL" id="LFQU01000002">
    <property type="protein sequence ID" value="KOO69575.1"/>
    <property type="molecule type" value="Genomic_DNA"/>
</dbReference>
<organism evidence="3 4">
    <name type="scientific">Xylanibacter rarus</name>
    <dbReference type="NCBI Taxonomy" id="1676614"/>
    <lineage>
        <taxon>Bacteria</taxon>
        <taxon>Pseudomonadati</taxon>
        <taxon>Bacteroidota</taxon>
        <taxon>Bacteroidia</taxon>
        <taxon>Bacteroidales</taxon>
        <taxon>Prevotellaceae</taxon>
        <taxon>Xylanibacter</taxon>
    </lineage>
</organism>
<evidence type="ECO:0000259" key="2">
    <source>
        <dbReference type="Pfam" id="PF13568"/>
    </source>
</evidence>
<evidence type="ECO:0000313" key="3">
    <source>
        <dbReference type="EMBL" id="KOO69575.1"/>
    </source>
</evidence>
<comment type="caution">
    <text evidence="3">The sequence shown here is derived from an EMBL/GenBank/DDBJ whole genome shotgun (WGS) entry which is preliminary data.</text>
</comment>
<gene>
    <name evidence="3" type="ORF">ACU52_02390</name>
</gene>
<accession>A0A8E1UR22</accession>
<proteinExistence type="predicted"/>
<dbReference type="Proteomes" id="UP000036951">
    <property type="component" value="Unassembled WGS sequence"/>
</dbReference>
<dbReference type="AlphaFoldDB" id="A0A8E1UR22"/>
<evidence type="ECO:0000313" key="4">
    <source>
        <dbReference type="Proteomes" id="UP000036951"/>
    </source>
</evidence>
<evidence type="ECO:0000256" key="1">
    <source>
        <dbReference type="SAM" id="SignalP"/>
    </source>
</evidence>